<comment type="subcellular location">
    <subcellularLocation>
        <location evidence="1">Cell outer membrane</location>
    </subcellularLocation>
</comment>
<dbReference type="RefSeq" id="WP_079683610.1">
    <property type="nucleotide sequence ID" value="NZ_FUYQ01000014.1"/>
</dbReference>
<reference evidence="9" key="1">
    <citation type="submission" date="2017-02" db="EMBL/GenBank/DDBJ databases">
        <authorList>
            <person name="Varghese N."/>
            <person name="Submissions S."/>
        </authorList>
    </citation>
    <scope>NUCLEOTIDE SEQUENCE [LARGE SCALE GENOMIC DNA]</scope>
    <source>
        <strain evidence="9">DSM 24967</strain>
    </source>
</reference>
<protein>
    <submittedName>
        <fullName evidence="8">Starch-binding associating with outer membrane</fullName>
    </submittedName>
</protein>
<evidence type="ECO:0000256" key="1">
    <source>
        <dbReference type="ARBA" id="ARBA00004442"/>
    </source>
</evidence>
<evidence type="ECO:0000256" key="4">
    <source>
        <dbReference type="ARBA" id="ARBA00023136"/>
    </source>
</evidence>
<evidence type="ECO:0000313" key="8">
    <source>
        <dbReference type="EMBL" id="SKB63232.1"/>
    </source>
</evidence>
<keyword evidence="9" id="KW-1185">Reference proteome</keyword>
<organism evidence="8 9">
    <name type="scientific">Parabacteroides chartae</name>
    <dbReference type="NCBI Taxonomy" id="1037355"/>
    <lineage>
        <taxon>Bacteria</taxon>
        <taxon>Pseudomonadati</taxon>
        <taxon>Bacteroidota</taxon>
        <taxon>Bacteroidia</taxon>
        <taxon>Bacteroidales</taxon>
        <taxon>Tannerellaceae</taxon>
        <taxon>Parabacteroides</taxon>
    </lineage>
</organism>
<dbReference type="EMBL" id="FUYQ01000014">
    <property type="protein sequence ID" value="SKB63232.1"/>
    <property type="molecule type" value="Genomic_DNA"/>
</dbReference>
<dbReference type="SUPFAM" id="SSF48452">
    <property type="entry name" value="TPR-like"/>
    <property type="match status" value="1"/>
</dbReference>
<evidence type="ECO:0000256" key="3">
    <source>
        <dbReference type="ARBA" id="ARBA00022729"/>
    </source>
</evidence>
<dbReference type="AlphaFoldDB" id="A0A1T5CUU9"/>
<evidence type="ECO:0000313" key="9">
    <source>
        <dbReference type="Proteomes" id="UP000190852"/>
    </source>
</evidence>
<keyword evidence="5" id="KW-0998">Cell outer membrane</keyword>
<accession>A0A1T5CUU9</accession>
<dbReference type="Pfam" id="PF07980">
    <property type="entry name" value="SusD_RagB"/>
    <property type="match status" value="1"/>
</dbReference>
<comment type="similarity">
    <text evidence="2">Belongs to the SusD family.</text>
</comment>
<dbReference type="PROSITE" id="PS51257">
    <property type="entry name" value="PROKAR_LIPOPROTEIN"/>
    <property type="match status" value="1"/>
</dbReference>
<dbReference type="Gene3D" id="1.25.40.390">
    <property type="match status" value="1"/>
</dbReference>
<dbReference type="InterPro" id="IPR011990">
    <property type="entry name" value="TPR-like_helical_dom_sf"/>
</dbReference>
<dbReference type="InterPro" id="IPR012944">
    <property type="entry name" value="SusD_RagB_dom"/>
</dbReference>
<gene>
    <name evidence="8" type="ORF">SAMN05660349_02114</name>
</gene>
<evidence type="ECO:0000256" key="2">
    <source>
        <dbReference type="ARBA" id="ARBA00006275"/>
    </source>
</evidence>
<keyword evidence="4" id="KW-0472">Membrane</keyword>
<evidence type="ECO:0000256" key="5">
    <source>
        <dbReference type="ARBA" id="ARBA00023237"/>
    </source>
</evidence>
<dbReference type="InterPro" id="IPR033985">
    <property type="entry name" value="SusD-like_N"/>
</dbReference>
<proteinExistence type="inferred from homology"/>
<dbReference type="Pfam" id="PF14322">
    <property type="entry name" value="SusD-like_3"/>
    <property type="match status" value="1"/>
</dbReference>
<name>A0A1T5CUU9_9BACT</name>
<feature type="domain" description="SusD-like N-terminal" evidence="7">
    <location>
        <begin position="26"/>
        <end position="224"/>
    </location>
</feature>
<evidence type="ECO:0000259" key="7">
    <source>
        <dbReference type="Pfam" id="PF14322"/>
    </source>
</evidence>
<keyword evidence="3" id="KW-0732">Signal</keyword>
<evidence type="ECO:0000259" key="6">
    <source>
        <dbReference type="Pfam" id="PF07980"/>
    </source>
</evidence>
<dbReference type="Proteomes" id="UP000190852">
    <property type="component" value="Unassembled WGS sequence"/>
</dbReference>
<sequence>MKLKISKNIALSCIAMGGLLLSSCNDFLDREPLDKVTPTQYFNAEADLATYTVSYYSFPVHSGWGVGTLNLDNGTDNQATSNANYNLYVKGNWKVPENAGGNWDFSRIRAFNYFFEQVLPKYEAKSIQGSEKNIKHYIGEMYFLRALEYFNKLKMFGDFPIVTSTLVDQHNVLMEASKRRPRNEVARFIIEDLDKAIDLMQESFKNKNRLTKNAALLLKSRVALYEASFLTYHRGTPRVPGEAGWPGANMDYNKGFSINLDAEIDYFLTQAMESSKLVADQINLTPNSGNLNPAGTSFANWNPYFEMFSAVDMSKYDEVIFWKSYNADYTTHGVSVYIRNGGNYGLTKGFVDGFVMKNGLPIYATGSGYSGDESIMKTKTGRDDRLQLFLAGEEDRLSTTNDTTFFGAPNIIGLEEVRDVTGYRMRKCFSYDPTQAPGSELMCTYGSIVYRGVEAYLNYIEASYMKNKSINPTAANYWRAIRERAGVDTDFNKTINATNLALENDLGKYSGEKLVDATLFNIRRERRNEFMGEGMRMDDLKRWRSMDMVKDYVVEGFNLWDEAYKAKNYYEEVKVNGVPTGEIKNLLISDGSAKANVSNKSLSKYLRPYQKVKANNEVYNGYNWSKANYLYPIGVRELQLASPNQDDASQSTIYQNPYWPITSGPAAE</sequence>
<dbReference type="GO" id="GO:0009279">
    <property type="term" value="C:cell outer membrane"/>
    <property type="evidence" value="ECO:0007669"/>
    <property type="project" value="UniProtKB-SubCell"/>
</dbReference>
<feature type="domain" description="RagB/SusD" evidence="6">
    <location>
        <begin position="328"/>
        <end position="659"/>
    </location>
</feature>